<evidence type="ECO:0000313" key="9">
    <source>
        <dbReference type="EMBL" id="APG05985.1"/>
    </source>
</evidence>
<dbReference type="AlphaFoldDB" id="A0A1L3EY50"/>
<evidence type="ECO:0000256" key="6">
    <source>
        <dbReference type="ARBA" id="ARBA00023136"/>
    </source>
</evidence>
<keyword evidence="2" id="KW-0813">Transport</keyword>
<feature type="transmembrane region" description="Helical" evidence="7">
    <location>
        <begin position="233"/>
        <end position="252"/>
    </location>
</feature>
<feature type="transmembrane region" description="Helical" evidence="7">
    <location>
        <begin position="143"/>
        <end position="167"/>
    </location>
</feature>
<organism evidence="9 10">
    <name type="scientific">Luteibacter rhizovicinus DSM 16549</name>
    <dbReference type="NCBI Taxonomy" id="1440763"/>
    <lineage>
        <taxon>Bacteria</taxon>
        <taxon>Pseudomonadati</taxon>
        <taxon>Pseudomonadota</taxon>
        <taxon>Gammaproteobacteria</taxon>
        <taxon>Lysobacterales</taxon>
        <taxon>Rhodanobacteraceae</taxon>
        <taxon>Luteibacter</taxon>
    </lineage>
</organism>
<dbReference type="Gene3D" id="1.20.1250.20">
    <property type="entry name" value="MFS general substrate transporter like domains"/>
    <property type="match status" value="2"/>
</dbReference>
<protein>
    <submittedName>
        <fullName evidence="9">MFS transporter</fullName>
    </submittedName>
</protein>
<keyword evidence="5 7" id="KW-1133">Transmembrane helix</keyword>
<dbReference type="SUPFAM" id="SSF103473">
    <property type="entry name" value="MFS general substrate transporter"/>
    <property type="match status" value="1"/>
</dbReference>
<dbReference type="OrthoDB" id="9812221at2"/>
<evidence type="ECO:0000256" key="1">
    <source>
        <dbReference type="ARBA" id="ARBA00004651"/>
    </source>
</evidence>
<dbReference type="KEGG" id="lrz:BJI69_20140"/>
<keyword evidence="4 7" id="KW-0812">Transmembrane</keyword>
<dbReference type="GO" id="GO:0005886">
    <property type="term" value="C:plasma membrane"/>
    <property type="evidence" value="ECO:0007669"/>
    <property type="project" value="UniProtKB-SubCell"/>
</dbReference>
<feature type="transmembrane region" description="Helical" evidence="7">
    <location>
        <begin position="440"/>
        <end position="460"/>
    </location>
</feature>
<dbReference type="InterPro" id="IPR020846">
    <property type="entry name" value="MFS_dom"/>
</dbReference>
<evidence type="ECO:0000256" key="5">
    <source>
        <dbReference type="ARBA" id="ARBA00022989"/>
    </source>
</evidence>
<dbReference type="PANTHER" id="PTHR42718">
    <property type="entry name" value="MAJOR FACILITATOR SUPERFAMILY MULTIDRUG TRANSPORTER MFSC"/>
    <property type="match status" value="1"/>
</dbReference>
<feature type="transmembrane region" description="Helical" evidence="7">
    <location>
        <begin position="299"/>
        <end position="321"/>
    </location>
</feature>
<accession>A0A1L3EY50</accession>
<evidence type="ECO:0000256" key="7">
    <source>
        <dbReference type="SAM" id="Phobius"/>
    </source>
</evidence>
<evidence type="ECO:0000256" key="2">
    <source>
        <dbReference type="ARBA" id="ARBA00022448"/>
    </source>
</evidence>
<dbReference type="PRINTS" id="PR01036">
    <property type="entry name" value="TCRTETB"/>
</dbReference>
<dbReference type="STRING" id="1440763.BJI69_20140"/>
<feature type="domain" description="Major facilitator superfamily (MFS) profile" evidence="8">
    <location>
        <begin position="19"/>
        <end position="465"/>
    </location>
</feature>
<keyword evidence="3" id="KW-1003">Cell membrane</keyword>
<comment type="subcellular location">
    <subcellularLocation>
        <location evidence="1">Cell membrane</location>
        <topology evidence="1">Multi-pass membrane protein</topology>
    </subcellularLocation>
</comment>
<evidence type="ECO:0000313" key="10">
    <source>
        <dbReference type="Proteomes" id="UP000182987"/>
    </source>
</evidence>
<feature type="transmembrane region" description="Helical" evidence="7">
    <location>
        <begin position="57"/>
        <end position="77"/>
    </location>
</feature>
<dbReference type="Pfam" id="PF07690">
    <property type="entry name" value="MFS_1"/>
    <property type="match status" value="1"/>
</dbReference>
<feature type="transmembrane region" description="Helical" evidence="7">
    <location>
        <begin position="333"/>
        <end position="357"/>
    </location>
</feature>
<keyword evidence="6 7" id="KW-0472">Membrane</keyword>
<gene>
    <name evidence="9" type="ORF">BJI69_20140</name>
</gene>
<name>A0A1L3EY50_9GAMM</name>
<keyword evidence="10" id="KW-1185">Reference proteome</keyword>
<feature type="transmembrane region" description="Helical" evidence="7">
    <location>
        <begin position="84"/>
        <end position="104"/>
    </location>
</feature>
<dbReference type="InterPro" id="IPR036259">
    <property type="entry name" value="MFS_trans_sf"/>
</dbReference>
<dbReference type="PROSITE" id="PS50850">
    <property type="entry name" value="MFS"/>
    <property type="match status" value="1"/>
</dbReference>
<feature type="transmembrane region" description="Helical" evidence="7">
    <location>
        <begin position="173"/>
        <end position="194"/>
    </location>
</feature>
<dbReference type="EMBL" id="CP017480">
    <property type="protein sequence ID" value="APG05985.1"/>
    <property type="molecule type" value="Genomic_DNA"/>
</dbReference>
<feature type="transmembrane region" description="Helical" evidence="7">
    <location>
        <begin position="363"/>
        <end position="388"/>
    </location>
</feature>
<dbReference type="Proteomes" id="UP000182987">
    <property type="component" value="Chromosome"/>
</dbReference>
<feature type="transmembrane region" description="Helical" evidence="7">
    <location>
        <begin position="272"/>
        <end position="293"/>
    </location>
</feature>
<dbReference type="CDD" id="cd17503">
    <property type="entry name" value="MFS_LmrB_MDR_like"/>
    <property type="match status" value="1"/>
</dbReference>
<evidence type="ECO:0000256" key="4">
    <source>
        <dbReference type="ARBA" id="ARBA00022692"/>
    </source>
</evidence>
<feature type="transmembrane region" description="Helical" evidence="7">
    <location>
        <begin position="206"/>
        <end position="227"/>
    </location>
</feature>
<feature type="transmembrane region" description="Helical" evidence="7">
    <location>
        <begin position="409"/>
        <end position="428"/>
    </location>
</feature>
<reference evidence="10" key="1">
    <citation type="submission" date="2016-09" db="EMBL/GenBank/DDBJ databases">
        <authorList>
            <person name="Lysoe E."/>
        </authorList>
    </citation>
    <scope>NUCLEOTIDE SEQUENCE [LARGE SCALE GENOMIC DNA]</scope>
    <source>
        <strain evidence="10">LJ96T</strain>
    </source>
</reference>
<proteinExistence type="predicted"/>
<evidence type="ECO:0000259" key="8">
    <source>
        <dbReference type="PROSITE" id="PS50850"/>
    </source>
</evidence>
<feature type="transmembrane region" description="Helical" evidence="7">
    <location>
        <begin position="110"/>
        <end position="131"/>
    </location>
</feature>
<sequence>MRSPANPSRMTPAPGFRTVALIIASAMFMEQLDGTILATALPSMAESFDVSPLHMSVALTSYMLSLAVFIPASGAIADRYGSRNVFRAAIAIFTLGSILCGLSGNLPLLVLSRLLQGMGGAMMVPVGRLVLLRSVPKSELVSAMSWLLVPALIGPVVGPPLGGFIVTWVSWRWIFYINVPIGIAGMWLATKYVPDVRIAERQRFDRVGFVLSGISLSCLVFGLELASRGDTSGLGSVGLIVGGLIVGAVYVWHSKRVANPILDLSLMRFPTFRLSVIAGSLTRITAGSVPFLLPLMMQLGFGFSAAHSGVVTFVSALGAMLMKATAAPVLRMWGFRATLVWNGVLSMVCVALCAAFRPDWPLWTIYTVLLLSGFFQSLQFSAYNTVAYADVPSERFSSATSFYTTFQQLMLSLGICVAAAALHVSVTWNGHAHAQLPDFSVAFLVVTFVSLIAAPVCLLLPKNAGAEMSGHRAR</sequence>
<dbReference type="InterPro" id="IPR011701">
    <property type="entry name" value="MFS"/>
</dbReference>
<dbReference type="GO" id="GO:0022857">
    <property type="term" value="F:transmembrane transporter activity"/>
    <property type="evidence" value="ECO:0007669"/>
    <property type="project" value="InterPro"/>
</dbReference>
<dbReference type="PANTHER" id="PTHR42718:SF46">
    <property type="entry name" value="BLR6921 PROTEIN"/>
    <property type="match status" value="1"/>
</dbReference>
<evidence type="ECO:0000256" key="3">
    <source>
        <dbReference type="ARBA" id="ARBA00022475"/>
    </source>
</evidence>
<dbReference type="RefSeq" id="WP_046969250.1">
    <property type="nucleotide sequence ID" value="NZ_CP017480.1"/>
</dbReference>